<dbReference type="EMBL" id="FUZP01000001">
    <property type="protein sequence ID" value="SKC36142.1"/>
    <property type="molecule type" value="Genomic_DNA"/>
</dbReference>
<organism evidence="2 3">
    <name type="scientific">Okibacterium fritillariae</name>
    <dbReference type="NCBI Taxonomy" id="123320"/>
    <lineage>
        <taxon>Bacteria</taxon>
        <taxon>Bacillati</taxon>
        <taxon>Actinomycetota</taxon>
        <taxon>Actinomycetes</taxon>
        <taxon>Micrococcales</taxon>
        <taxon>Microbacteriaceae</taxon>
        <taxon>Okibacterium</taxon>
    </lineage>
</organism>
<dbReference type="InterPro" id="IPR029058">
    <property type="entry name" value="AB_hydrolase_fold"/>
</dbReference>
<evidence type="ECO:0000313" key="3">
    <source>
        <dbReference type="Proteomes" id="UP000190857"/>
    </source>
</evidence>
<dbReference type="Proteomes" id="UP000190857">
    <property type="component" value="Unassembled WGS sequence"/>
</dbReference>
<proteinExistence type="predicted"/>
<dbReference type="SUPFAM" id="SSF53474">
    <property type="entry name" value="alpha/beta-Hydrolases"/>
    <property type="match status" value="1"/>
</dbReference>
<dbReference type="Pfam" id="PF12697">
    <property type="entry name" value="Abhydrolase_6"/>
    <property type="match status" value="1"/>
</dbReference>
<feature type="domain" description="AB hydrolase-1" evidence="1">
    <location>
        <begin position="29"/>
        <end position="251"/>
    </location>
</feature>
<dbReference type="RefSeq" id="WP_079726403.1">
    <property type="nucleotide sequence ID" value="NZ_FUZP01000001.1"/>
</dbReference>
<name>A0A1T5IB07_9MICO</name>
<dbReference type="OrthoDB" id="63519at2"/>
<gene>
    <name evidence="2" type="ORF">SAMN06309945_0154</name>
</gene>
<evidence type="ECO:0000259" key="1">
    <source>
        <dbReference type="Pfam" id="PF12697"/>
    </source>
</evidence>
<evidence type="ECO:0000313" key="2">
    <source>
        <dbReference type="EMBL" id="SKC36142.1"/>
    </source>
</evidence>
<dbReference type="AlphaFoldDB" id="A0A1T5IB07"/>
<dbReference type="InterPro" id="IPR000073">
    <property type="entry name" value="AB_hydrolase_1"/>
</dbReference>
<sequence>MEQTIQKQIQVDGSWVAVDVYGEEDGPAIILVPGVMADAAGWAEVARQLSGWKTVAVVNRRGRQPSGPLGDGYDIQTEVDDAAAVLREFSDVRTLFGWSYGGLIALHLANEVPVPHLIAYEPITAPFGAGALPALERAHGDGDLDRTVEVALGEVSGLPAAVVESLRADSAVWAGLTAVSSPIFSETAAINSAPQSAELGRWAERIDLIVGERNRGQAPYGTSFEDVASRTPRGVVHELSGQGHLAHLEAPGHLADLIDRLSN</sequence>
<dbReference type="STRING" id="123320.SAMN06309945_0154"/>
<dbReference type="Gene3D" id="3.40.50.1820">
    <property type="entry name" value="alpha/beta hydrolase"/>
    <property type="match status" value="1"/>
</dbReference>
<accession>A0A1T5IB07</accession>
<protein>
    <submittedName>
        <fullName evidence="2">Pimeloyl-ACP methyl ester carboxylesterase</fullName>
    </submittedName>
</protein>
<dbReference type="GO" id="GO:0003824">
    <property type="term" value="F:catalytic activity"/>
    <property type="evidence" value="ECO:0007669"/>
    <property type="project" value="UniProtKB-ARBA"/>
</dbReference>
<keyword evidence="3" id="KW-1185">Reference proteome</keyword>
<reference evidence="2 3" key="1">
    <citation type="submission" date="2017-02" db="EMBL/GenBank/DDBJ databases">
        <authorList>
            <person name="Peterson S.W."/>
        </authorList>
    </citation>
    <scope>NUCLEOTIDE SEQUENCE [LARGE SCALE GENOMIC DNA]</scope>
    <source>
        <strain evidence="2 3">VKM Ac-2059</strain>
    </source>
</reference>